<evidence type="ECO:0000313" key="4">
    <source>
        <dbReference type="Proteomes" id="UP000292003"/>
    </source>
</evidence>
<organism evidence="3 4">
    <name type="scientific">Amycolatopsis suaedae</name>
    <dbReference type="NCBI Taxonomy" id="2510978"/>
    <lineage>
        <taxon>Bacteria</taxon>
        <taxon>Bacillati</taxon>
        <taxon>Actinomycetota</taxon>
        <taxon>Actinomycetes</taxon>
        <taxon>Pseudonocardiales</taxon>
        <taxon>Pseudonocardiaceae</taxon>
        <taxon>Amycolatopsis</taxon>
    </lineage>
</organism>
<comment type="similarity">
    <text evidence="1">Belongs to the YciI family.</text>
</comment>
<evidence type="ECO:0000259" key="2">
    <source>
        <dbReference type="Pfam" id="PF03795"/>
    </source>
</evidence>
<dbReference type="Proteomes" id="UP000292003">
    <property type="component" value="Unassembled WGS sequence"/>
</dbReference>
<dbReference type="AlphaFoldDB" id="A0A4Q7JEH3"/>
<dbReference type="InterPro" id="IPR005545">
    <property type="entry name" value="YCII"/>
</dbReference>
<feature type="domain" description="YCII-related" evidence="2">
    <location>
        <begin position="12"/>
        <end position="108"/>
    </location>
</feature>
<dbReference type="PANTHER" id="PTHR35174">
    <property type="entry name" value="BLL7171 PROTEIN-RELATED"/>
    <property type="match status" value="1"/>
</dbReference>
<dbReference type="InterPro" id="IPR011008">
    <property type="entry name" value="Dimeric_a/b-barrel"/>
</dbReference>
<evidence type="ECO:0000256" key="1">
    <source>
        <dbReference type="ARBA" id="ARBA00007689"/>
    </source>
</evidence>
<dbReference type="OrthoDB" id="4637922at2"/>
<dbReference type="Gene3D" id="3.30.70.1060">
    <property type="entry name" value="Dimeric alpha+beta barrel"/>
    <property type="match status" value="1"/>
</dbReference>
<proteinExistence type="inferred from homology"/>
<dbReference type="PANTHER" id="PTHR35174:SF1">
    <property type="entry name" value="BLL0086 PROTEIN"/>
    <property type="match status" value="1"/>
</dbReference>
<keyword evidence="4" id="KW-1185">Reference proteome</keyword>
<dbReference type="EMBL" id="SFCC01000002">
    <property type="protein sequence ID" value="RZQ65103.1"/>
    <property type="molecule type" value="Genomic_DNA"/>
</dbReference>
<gene>
    <name evidence="3" type="ORF">EWH70_04180</name>
</gene>
<dbReference type="RefSeq" id="WP_130473890.1">
    <property type="nucleotide sequence ID" value="NZ_SFCC01000002.1"/>
</dbReference>
<sequence>MPRYVGMLRSTSDAQAHLGPAEAQQLLEDYLNWSEKARLDGVLTGSNPLSRSGRVLRDGLKTTDGPHTEATEIVGGYLEIAAADLDEAERIFGTHPHLAYGPIEIRKIGEKGCED</sequence>
<comment type="caution">
    <text evidence="3">The sequence shown here is derived from an EMBL/GenBank/DDBJ whole genome shotgun (WGS) entry which is preliminary data.</text>
</comment>
<reference evidence="3 4" key="1">
    <citation type="submission" date="2019-02" db="EMBL/GenBank/DDBJ databases">
        <title>Draft genome sequence of Amycolatopsis sp. 8-3EHSu isolated from roots of Suaeda maritima.</title>
        <authorList>
            <person name="Duangmal K."/>
            <person name="Chantavorakit T."/>
        </authorList>
    </citation>
    <scope>NUCLEOTIDE SEQUENCE [LARGE SCALE GENOMIC DNA]</scope>
    <source>
        <strain evidence="3 4">8-3EHSu</strain>
    </source>
</reference>
<accession>A0A4Q7JEH3</accession>
<protein>
    <recommendedName>
        <fullName evidence="2">YCII-related domain-containing protein</fullName>
    </recommendedName>
</protein>
<dbReference type="Pfam" id="PF03795">
    <property type="entry name" value="YCII"/>
    <property type="match status" value="1"/>
</dbReference>
<dbReference type="SUPFAM" id="SSF54909">
    <property type="entry name" value="Dimeric alpha+beta barrel"/>
    <property type="match status" value="1"/>
</dbReference>
<name>A0A4Q7JEH3_9PSEU</name>
<evidence type="ECO:0000313" key="3">
    <source>
        <dbReference type="EMBL" id="RZQ65103.1"/>
    </source>
</evidence>